<dbReference type="PANTHER" id="PTHR30160">
    <property type="entry name" value="TETRAACYLDISACCHARIDE 4'-KINASE-RELATED"/>
    <property type="match status" value="1"/>
</dbReference>
<dbReference type="OrthoDB" id="9797795at2"/>
<name>A0A4Y9SYE3_9BURK</name>
<accession>A0A4Y9SYE3</accession>
<evidence type="ECO:0000256" key="1">
    <source>
        <dbReference type="ARBA" id="ARBA00022676"/>
    </source>
</evidence>
<dbReference type="AlphaFoldDB" id="A0A4Y9SYE3"/>
<dbReference type="Pfam" id="PF01075">
    <property type="entry name" value="Glyco_transf_9"/>
    <property type="match status" value="1"/>
</dbReference>
<dbReference type="GO" id="GO:0009244">
    <property type="term" value="P:lipopolysaccharide core region biosynthetic process"/>
    <property type="evidence" value="ECO:0007669"/>
    <property type="project" value="TreeGrafter"/>
</dbReference>
<sequence>MRSSWRWNRRWGRRRSRLSIKVLFFSHDSKLGDAIVNTAFVAGLKRLDPACEIHATVAGVTDAFWAQDARVARRWTYAIRSWKHAIQLALALRRERFDYIVTWLRPRSEKNKLLLWLARPGRVIDLDEFNRGPVQHKVAACREALAQMGRRCDGELAYDVRAEARCAQLDAAFASGQEVIVVNLFAADAERNVSLADAVTLVRGLHAQAPDAALCLPCCGAHEAQAREVVAQSGVGEVVSCEGNLARLFRLCQRADLVVSPDTAVVHIASAFDRPVIGIYQNNGIKPVQWGPRSRASAIVLSKSAQTLDGFSIAEVLLHARHLRAASDTREPATA</sequence>
<keyword evidence="4" id="KW-1185">Reference proteome</keyword>
<organism evidence="3 4">
    <name type="scientific">Zemynaea arenosa</name>
    <dbReference type="NCBI Taxonomy" id="2561931"/>
    <lineage>
        <taxon>Bacteria</taxon>
        <taxon>Pseudomonadati</taxon>
        <taxon>Pseudomonadota</taxon>
        <taxon>Betaproteobacteria</taxon>
        <taxon>Burkholderiales</taxon>
        <taxon>Oxalobacteraceae</taxon>
        <taxon>Telluria group</taxon>
        <taxon>Zemynaea</taxon>
    </lineage>
</organism>
<dbReference type="PANTHER" id="PTHR30160:SF15">
    <property type="entry name" value="GLYCOSYLTRANSFERASE HI_0523-RELATED"/>
    <property type="match status" value="1"/>
</dbReference>
<evidence type="ECO:0000313" key="3">
    <source>
        <dbReference type="EMBL" id="TFW30234.1"/>
    </source>
</evidence>
<comment type="caution">
    <text evidence="3">The sequence shown here is derived from an EMBL/GenBank/DDBJ whole genome shotgun (WGS) entry which is preliminary data.</text>
</comment>
<dbReference type="Gene3D" id="3.40.50.2000">
    <property type="entry name" value="Glycogen Phosphorylase B"/>
    <property type="match status" value="2"/>
</dbReference>
<evidence type="ECO:0000313" key="4">
    <source>
        <dbReference type="Proteomes" id="UP000298438"/>
    </source>
</evidence>
<keyword evidence="2 3" id="KW-0808">Transferase</keyword>
<dbReference type="GO" id="GO:0005829">
    <property type="term" value="C:cytosol"/>
    <property type="evidence" value="ECO:0007669"/>
    <property type="project" value="TreeGrafter"/>
</dbReference>
<dbReference type="InterPro" id="IPR002201">
    <property type="entry name" value="Glyco_trans_9"/>
</dbReference>
<reference evidence="3 4" key="1">
    <citation type="submission" date="2019-03" db="EMBL/GenBank/DDBJ databases">
        <title>Draft Genome Sequence of Massilia arenosa sp. nov., a Novel Massilia Species Isolated from a Sandy-loam Maize Soil.</title>
        <authorList>
            <person name="Raths R."/>
            <person name="Peta V."/>
            <person name="Bucking H."/>
        </authorList>
    </citation>
    <scope>NUCLEOTIDE SEQUENCE [LARGE SCALE GENOMIC DNA]</scope>
    <source>
        <strain evidence="3 4">MC02</strain>
    </source>
</reference>
<gene>
    <name evidence="3" type="ORF">E4L96_00290</name>
</gene>
<dbReference type="GO" id="GO:0008713">
    <property type="term" value="F:ADP-heptose-lipopolysaccharide heptosyltransferase activity"/>
    <property type="evidence" value="ECO:0007669"/>
    <property type="project" value="TreeGrafter"/>
</dbReference>
<protein>
    <submittedName>
        <fullName evidence="3">Lipopolysaccharide heptosyltransferase family protein</fullName>
    </submittedName>
</protein>
<dbReference type="EMBL" id="SPVF01000006">
    <property type="protein sequence ID" value="TFW30234.1"/>
    <property type="molecule type" value="Genomic_DNA"/>
</dbReference>
<evidence type="ECO:0000256" key="2">
    <source>
        <dbReference type="ARBA" id="ARBA00022679"/>
    </source>
</evidence>
<keyword evidence="1" id="KW-0328">Glycosyltransferase</keyword>
<proteinExistence type="predicted"/>
<dbReference type="InterPro" id="IPR051199">
    <property type="entry name" value="LPS_LOS_Heptosyltrfase"/>
</dbReference>
<dbReference type="SUPFAM" id="SSF53756">
    <property type="entry name" value="UDP-Glycosyltransferase/glycogen phosphorylase"/>
    <property type="match status" value="1"/>
</dbReference>
<dbReference type="Proteomes" id="UP000298438">
    <property type="component" value="Unassembled WGS sequence"/>
</dbReference>